<dbReference type="InterPro" id="IPR050553">
    <property type="entry name" value="Thioredoxin_ResA/DsbE_sf"/>
</dbReference>
<dbReference type="InterPro" id="IPR036249">
    <property type="entry name" value="Thioredoxin-like_sf"/>
</dbReference>
<feature type="domain" description="Thioredoxin" evidence="1">
    <location>
        <begin position="443"/>
        <end position="580"/>
    </location>
</feature>
<dbReference type="InterPro" id="IPR000866">
    <property type="entry name" value="AhpC/TSA"/>
</dbReference>
<dbReference type="AlphaFoldDB" id="A0A7C0VCV0"/>
<dbReference type="PROSITE" id="PS51352">
    <property type="entry name" value="THIOREDOXIN_2"/>
    <property type="match status" value="1"/>
</dbReference>
<accession>A0A7C0VCV0</accession>
<protein>
    <submittedName>
        <fullName evidence="2">Redoxin domain-containing protein</fullName>
    </submittedName>
</protein>
<reference evidence="2" key="1">
    <citation type="journal article" date="2020" name="mSystems">
        <title>Genome- and Community-Level Interaction Insights into Carbon Utilization and Element Cycling Functions of Hydrothermarchaeota in Hydrothermal Sediment.</title>
        <authorList>
            <person name="Zhou Z."/>
            <person name="Liu Y."/>
            <person name="Xu W."/>
            <person name="Pan J."/>
            <person name="Luo Z.H."/>
            <person name="Li M."/>
        </authorList>
    </citation>
    <scope>NUCLEOTIDE SEQUENCE [LARGE SCALE GENOMIC DNA]</scope>
    <source>
        <strain evidence="2">HyVt-102</strain>
    </source>
</reference>
<name>A0A7C0VCV0_UNCW3</name>
<comment type="caution">
    <text evidence="2">The sequence shown here is derived from an EMBL/GenBank/DDBJ whole genome shotgun (WGS) entry which is preliminary data.</text>
</comment>
<organism evidence="2">
    <name type="scientific">candidate division WOR-3 bacterium</name>
    <dbReference type="NCBI Taxonomy" id="2052148"/>
    <lineage>
        <taxon>Bacteria</taxon>
        <taxon>Bacteria division WOR-3</taxon>
    </lineage>
</organism>
<dbReference type="GO" id="GO:0016491">
    <property type="term" value="F:oxidoreductase activity"/>
    <property type="evidence" value="ECO:0007669"/>
    <property type="project" value="InterPro"/>
</dbReference>
<gene>
    <name evidence="2" type="ORF">ENF18_05705</name>
</gene>
<proteinExistence type="predicted"/>
<dbReference type="InterPro" id="IPR011990">
    <property type="entry name" value="TPR-like_helical_dom_sf"/>
</dbReference>
<dbReference type="Pfam" id="PF00578">
    <property type="entry name" value="AhpC-TSA"/>
    <property type="match status" value="1"/>
</dbReference>
<evidence type="ECO:0000313" key="2">
    <source>
        <dbReference type="EMBL" id="HDI83268.1"/>
    </source>
</evidence>
<evidence type="ECO:0000259" key="1">
    <source>
        <dbReference type="PROSITE" id="PS51352"/>
    </source>
</evidence>
<dbReference type="SUPFAM" id="SSF52833">
    <property type="entry name" value="Thioredoxin-like"/>
    <property type="match status" value="1"/>
</dbReference>
<dbReference type="Pfam" id="PF13181">
    <property type="entry name" value="TPR_8"/>
    <property type="match status" value="1"/>
</dbReference>
<dbReference type="InterPro" id="IPR013766">
    <property type="entry name" value="Thioredoxin_domain"/>
</dbReference>
<dbReference type="GO" id="GO:0016209">
    <property type="term" value="F:antioxidant activity"/>
    <property type="evidence" value="ECO:0007669"/>
    <property type="project" value="InterPro"/>
</dbReference>
<dbReference type="EMBL" id="DQWE01000272">
    <property type="protein sequence ID" value="HDI83268.1"/>
    <property type="molecule type" value="Genomic_DNA"/>
</dbReference>
<dbReference type="PANTHER" id="PTHR42852:SF13">
    <property type="entry name" value="PROTEIN DIPZ"/>
    <property type="match status" value="1"/>
</dbReference>
<dbReference type="GO" id="GO:0006950">
    <property type="term" value="P:response to stress"/>
    <property type="evidence" value="ECO:0007669"/>
    <property type="project" value="UniProtKB-ARBA"/>
</dbReference>
<dbReference type="SUPFAM" id="SSF48452">
    <property type="entry name" value="TPR-like"/>
    <property type="match status" value="1"/>
</dbReference>
<dbReference type="InterPro" id="IPR019734">
    <property type="entry name" value="TPR_rpt"/>
</dbReference>
<dbReference type="Gene3D" id="1.25.40.10">
    <property type="entry name" value="Tetratricopeptide repeat domain"/>
    <property type="match status" value="1"/>
</dbReference>
<dbReference type="Proteomes" id="UP000885847">
    <property type="component" value="Unassembled WGS sequence"/>
</dbReference>
<dbReference type="CDD" id="cd02966">
    <property type="entry name" value="TlpA_like_family"/>
    <property type="match status" value="1"/>
</dbReference>
<dbReference type="PANTHER" id="PTHR42852">
    <property type="entry name" value="THIOL:DISULFIDE INTERCHANGE PROTEIN DSBE"/>
    <property type="match status" value="1"/>
</dbReference>
<dbReference type="Gene3D" id="3.40.30.10">
    <property type="entry name" value="Glutaredoxin"/>
    <property type="match status" value="1"/>
</dbReference>
<sequence length="582" mass="67746">MFFLILSLIPFNVQEGKNFLKLNYNGVLKDSTPLVLFYQFVSSDTNYSNIVRMRGTSAVIKFHKNPEYVRLIVEDRNGNRDMDGDNPYMYVFKKENAYLFAARVLLVSRKPDFEKAMEYVKLEEKNFPDNRWIEFYKWWIANGKGEKYQVPAVEGKDDVSLGLKVIKALSEGKNWQGYFVELVKGYPESHCINDLINVLPVRELKGIVDSLNKQGVYSPFLPQMELEYLFSVYNPRDPNWVKELKRIVTQYPKFRNRTVAVYYLARMVKWNEAKPLLEEVTKKTESPDLKNLYASLLIQNGEEKRGIRMALKAIKIVKGSYVDRRYWNYDRKKRDALRKENLLRFNYTVALGYHSLGKDKKARVYIERAMENMARGEEDPDVLELAGDIYLKLNDKKKAENAYLRALSVVMIPQIKEKLKSLYTGDDFEAYLKDALKNLSRANMLNQEAPDFTVKKLSDGSEVKLSDFRGKVVELNFWATWCGPCRREIPVLNKLVDEYKGKDVVFLAVSDETPDVIKKFLEKQEFKYMQTVGEASRLYNVTGIPTHFVIDKKGMIQFKHVGYIPGLEDKVKEEIDILLGKD</sequence>